<evidence type="ECO:0000313" key="3">
    <source>
        <dbReference type="Proteomes" id="UP001549106"/>
    </source>
</evidence>
<dbReference type="GO" id="GO:0035539">
    <property type="term" value="F:8-oxo-7,8-dihydrodeoxyguanosine triphosphate pyrophosphatase activity"/>
    <property type="evidence" value="ECO:0007669"/>
    <property type="project" value="UniProtKB-EC"/>
</dbReference>
<dbReference type="EMBL" id="JBEPMJ010000033">
    <property type="protein sequence ID" value="MET3751988.1"/>
    <property type="molecule type" value="Genomic_DNA"/>
</dbReference>
<comment type="caution">
    <text evidence="2">The sequence shown here is derived from an EMBL/GenBank/DDBJ whole genome shotgun (WGS) entry which is preliminary data.</text>
</comment>
<keyword evidence="2" id="KW-0378">Hydrolase</keyword>
<dbReference type="InterPro" id="IPR000086">
    <property type="entry name" value="NUDIX_hydrolase_dom"/>
</dbReference>
<organism evidence="2 3">
    <name type="scientific">Blautia caecimuris</name>
    <dbReference type="NCBI Taxonomy" id="1796615"/>
    <lineage>
        <taxon>Bacteria</taxon>
        <taxon>Bacillati</taxon>
        <taxon>Bacillota</taxon>
        <taxon>Clostridia</taxon>
        <taxon>Lachnospirales</taxon>
        <taxon>Lachnospiraceae</taxon>
        <taxon>Blautia</taxon>
    </lineage>
</organism>
<evidence type="ECO:0000259" key="1">
    <source>
        <dbReference type="Pfam" id="PF00293"/>
    </source>
</evidence>
<sequence length="146" mass="16968">MHKIFGQREKGQYYDRSGAYLVIFSGEKTAVVRTARGLFLLGGGIQGSENDQECIRRECLEECGCECTVKEYLASAEAFSVHDTKGLFHPIQRYYMGDLLDKVQEPTEKDHFLIWADYGEIKGKMYSDMQNWALETGWKRRHKEWI</sequence>
<gene>
    <name evidence="2" type="ORF">ABID24_003250</name>
</gene>
<proteinExistence type="predicted"/>
<feature type="domain" description="Nudix hydrolase" evidence="1">
    <location>
        <begin position="22"/>
        <end position="126"/>
    </location>
</feature>
<reference evidence="2 3" key="1">
    <citation type="submission" date="2024-06" db="EMBL/GenBank/DDBJ databases">
        <title>Genomic Encyclopedia of Type Strains, Phase IV (KMG-IV): sequencing the most valuable type-strain genomes for metagenomic binning, comparative biology and taxonomic classification.</title>
        <authorList>
            <person name="Goeker M."/>
        </authorList>
    </citation>
    <scope>NUCLEOTIDE SEQUENCE [LARGE SCALE GENOMIC DNA]</scope>
    <source>
        <strain evidence="2 3">DSM 29492</strain>
    </source>
</reference>
<dbReference type="Gene3D" id="3.90.79.10">
    <property type="entry name" value="Nucleoside Triphosphate Pyrophosphohydrolase"/>
    <property type="match status" value="1"/>
</dbReference>
<accession>A0ABV2M688</accession>
<dbReference type="RefSeq" id="WP_257464895.1">
    <property type="nucleotide sequence ID" value="NZ_BAABXP010000001.1"/>
</dbReference>
<name>A0ABV2M688_9FIRM</name>
<dbReference type="InterPro" id="IPR015797">
    <property type="entry name" value="NUDIX_hydrolase-like_dom_sf"/>
</dbReference>
<protein>
    <submittedName>
        <fullName evidence="2">8-oxo-dGTP diphosphatase</fullName>
        <ecNumber evidence="2">3.6.1.55</ecNumber>
    </submittedName>
</protein>
<dbReference type="EC" id="3.6.1.55" evidence="2"/>
<keyword evidence="3" id="KW-1185">Reference proteome</keyword>
<dbReference type="Pfam" id="PF00293">
    <property type="entry name" value="NUDIX"/>
    <property type="match status" value="1"/>
</dbReference>
<dbReference type="Proteomes" id="UP001549106">
    <property type="component" value="Unassembled WGS sequence"/>
</dbReference>
<evidence type="ECO:0000313" key="2">
    <source>
        <dbReference type="EMBL" id="MET3751988.1"/>
    </source>
</evidence>
<dbReference type="SUPFAM" id="SSF55811">
    <property type="entry name" value="Nudix"/>
    <property type="match status" value="1"/>
</dbReference>